<evidence type="ECO:0000313" key="2">
    <source>
        <dbReference type="Proteomes" id="UP000196536"/>
    </source>
</evidence>
<evidence type="ECO:0000313" key="1">
    <source>
        <dbReference type="EMBL" id="OUY09171.1"/>
    </source>
</evidence>
<dbReference type="AlphaFoldDB" id="A0A1Z9Z3X0"/>
<keyword evidence="2" id="KW-1185">Reference proteome</keyword>
<gene>
    <name evidence="1" type="ORF">CAP51_06140</name>
</gene>
<sequence>MGVKSGFQNATHFADFTPKAVPAAEGFQVALPLADFPPLTRLKCCVKPRKNIDGSERSKDNPALKYNVF</sequence>
<dbReference type="RefSeq" id="WP_087619827.1">
    <property type="nucleotide sequence ID" value="NZ_NEXX01000001.1"/>
</dbReference>
<comment type="caution">
    <text evidence="1">The sequence shown here is derived from an EMBL/GenBank/DDBJ whole genome shotgun (WGS) entry which is preliminary data.</text>
</comment>
<organism evidence="1 2">
    <name type="scientific">Acinetobacter populi</name>
    <dbReference type="NCBI Taxonomy" id="1582270"/>
    <lineage>
        <taxon>Bacteria</taxon>
        <taxon>Pseudomonadati</taxon>
        <taxon>Pseudomonadota</taxon>
        <taxon>Gammaproteobacteria</taxon>
        <taxon>Moraxellales</taxon>
        <taxon>Moraxellaceae</taxon>
        <taxon>Acinetobacter</taxon>
    </lineage>
</organism>
<reference evidence="1 2" key="1">
    <citation type="submission" date="2017-05" db="EMBL/GenBank/DDBJ databases">
        <title>Acinetobacter populi ANC 5415 (= PBJ7), whole genome shotgun sequencing project.</title>
        <authorList>
            <person name="Nemec A."/>
            <person name="Radolfova-Krizova L."/>
        </authorList>
    </citation>
    <scope>NUCLEOTIDE SEQUENCE [LARGE SCALE GENOMIC DNA]</scope>
    <source>
        <strain evidence="1 2">PBJ7</strain>
    </source>
</reference>
<dbReference type="Proteomes" id="UP000196536">
    <property type="component" value="Unassembled WGS sequence"/>
</dbReference>
<accession>A0A1Z9Z3X0</accession>
<name>A0A1Z9Z3X0_9GAMM</name>
<protein>
    <submittedName>
        <fullName evidence="1">Uncharacterized protein</fullName>
    </submittedName>
</protein>
<proteinExistence type="predicted"/>
<dbReference type="EMBL" id="NEXX01000001">
    <property type="protein sequence ID" value="OUY09171.1"/>
    <property type="molecule type" value="Genomic_DNA"/>
</dbReference>